<feature type="transmembrane region" description="Helical" evidence="7">
    <location>
        <begin position="114"/>
        <end position="133"/>
    </location>
</feature>
<protein>
    <submittedName>
        <fullName evidence="9">Integral membrane protein (Rhomboid family)</fullName>
    </submittedName>
</protein>
<dbReference type="Proteomes" id="UP000008394">
    <property type="component" value="Chromosome"/>
</dbReference>
<name>A0A806FFV2_BIFAN</name>
<feature type="domain" description="Peptidase S54 rhomboid" evidence="8">
    <location>
        <begin position="99"/>
        <end position="238"/>
    </location>
</feature>
<evidence type="ECO:0000256" key="7">
    <source>
        <dbReference type="SAM" id="Phobius"/>
    </source>
</evidence>
<dbReference type="AlphaFoldDB" id="A0A806FFV2"/>
<evidence type="ECO:0000256" key="1">
    <source>
        <dbReference type="ARBA" id="ARBA00004141"/>
    </source>
</evidence>
<evidence type="ECO:0000313" key="9">
    <source>
        <dbReference type="EMBL" id="AEK29517.1"/>
    </source>
</evidence>
<feature type="transmembrane region" description="Helical" evidence="7">
    <location>
        <begin position="175"/>
        <end position="192"/>
    </location>
</feature>
<keyword evidence="4" id="KW-0378">Hydrolase</keyword>
<dbReference type="KEGG" id="bnm:BALAC2494_01043"/>
<comment type="similarity">
    <text evidence="2">Belongs to the peptidase S54 family.</text>
</comment>
<evidence type="ECO:0000259" key="8">
    <source>
        <dbReference type="Pfam" id="PF01694"/>
    </source>
</evidence>
<evidence type="ECO:0000256" key="5">
    <source>
        <dbReference type="ARBA" id="ARBA00022989"/>
    </source>
</evidence>
<dbReference type="PANTHER" id="PTHR43731">
    <property type="entry name" value="RHOMBOID PROTEASE"/>
    <property type="match status" value="1"/>
</dbReference>
<dbReference type="Pfam" id="PF01694">
    <property type="entry name" value="Rhomboid"/>
    <property type="match status" value="1"/>
</dbReference>
<reference evidence="9 10" key="1">
    <citation type="journal article" date="2011" name="J. Bacteriol.">
        <title>Genome Sequence of the Probiotic Strain Bifidobacterium animalis subsp. lactis CNCM I-2494.</title>
        <authorList>
            <person name="Chervaux C."/>
            <person name="Grimaldi C."/>
            <person name="Bolotin A."/>
            <person name="Quinquis B."/>
            <person name="Legrain-Raspaud S."/>
            <person name="van Hylckama Vlieg J.E."/>
            <person name="Denariaz G."/>
            <person name="Smokvina T."/>
        </authorList>
    </citation>
    <scope>NUCLEOTIDE SEQUENCE [LARGE SCALE GENOMIC DNA]</scope>
    <source>
        <strain evidence="9 10">CNCM I-2494</strain>
    </source>
</reference>
<accession>A0A806FFV2</accession>
<dbReference type="EMBL" id="CP002915">
    <property type="protein sequence ID" value="AEK29517.1"/>
    <property type="molecule type" value="Genomic_DNA"/>
</dbReference>
<organism evidence="9 10">
    <name type="scientific">Bifidobacterium animalis subsp. lactis CNCM I-2494</name>
    <dbReference type="NCBI Taxonomy" id="1042403"/>
    <lineage>
        <taxon>Bacteria</taxon>
        <taxon>Bacillati</taxon>
        <taxon>Actinomycetota</taxon>
        <taxon>Actinomycetes</taxon>
        <taxon>Bifidobacteriales</taxon>
        <taxon>Bifidobacteriaceae</taxon>
        <taxon>Bifidobacterium</taxon>
    </lineage>
</organism>
<dbReference type="GO" id="GO:0016020">
    <property type="term" value="C:membrane"/>
    <property type="evidence" value="ECO:0007669"/>
    <property type="project" value="UniProtKB-SubCell"/>
</dbReference>
<dbReference type="SUPFAM" id="SSF144091">
    <property type="entry name" value="Rhomboid-like"/>
    <property type="match status" value="1"/>
</dbReference>
<dbReference type="InterPro" id="IPR035952">
    <property type="entry name" value="Rhomboid-like_sf"/>
</dbReference>
<evidence type="ECO:0000256" key="2">
    <source>
        <dbReference type="ARBA" id="ARBA00009045"/>
    </source>
</evidence>
<feature type="transmembrane region" description="Helical" evidence="7">
    <location>
        <begin position="222"/>
        <end position="242"/>
    </location>
</feature>
<feature type="transmembrane region" description="Helical" evidence="7">
    <location>
        <begin position="199"/>
        <end position="216"/>
    </location>
</feature>
<dbReference type="GO" id="GO:0004252">
    <property type="term" value="F:serine-type endopeptidase activity"/>
    <property type="evidence" value="ECO:0007669"/>
    <property type="project" value="InterPro"/>
</dbReference>
<gene>
    <name evidence="9" type="ORF">BALAC2494_01043</name>
</gene>
<evidence type="ECO:0000256" key="4">
    <source>
        <dbReference type="ARBA" id="ARBA00022801"/>
    </source>
</evidence>
<evidence type="ECO:0000256" key="3">
    <source>
        <dbReference type="ARBA" id="ARBA00022692"/>
    </source>
</evidence>
<feature type="transmembrane region" description="Helical" evidence="7">
    <location>
        <begin position="140"/>
        <end position="163"/>
    </location>
</feature>
<keyword evidence="3 7" id="KW-0812">Transmembrane</keyword>
<keyword evidence="5 7" id="KW-1133">Transmembrane helix</keyword>
<evidence type="ECO:0000256" key="6">
    <source>
        <dbReference type="ARBA" id="ARBA00023136"/>
    </source>
</evidence>
<dbReference type="InterPro" id="IPR050925">
    <property type="entry name" value="Rhomboid_protease_S54"/>
</dbReference>
<feature type="transmembrane region" description="Helical" evidence="7">
    <location>
        <begin position="254"/>
        <end position="276"/>
    </location>
</feature>
<dbReference type="Gene3D" id="1.20.1540.10">
    <property type="entry name" value="Rhomboid-like"/>
    <property type="match status" value="1"/>
</dbReference>
<dbReference type="PANTHER" id="PTHR43731:SF14">
    <property type="entry name" value="PRESENILIN-ASSOCIATED RHOMBOID-LIKE PROTEIN, MITOCHONDRIAL"/>
    <property type="match status" value="1"/>
</dbReference>
<proteinExistence type="inferred from homology"/>
<comment type="subcellular location">
    <subcellularLocation>
        <location evidence="1">Membrane</location>
        <topology evidence="1">Multi-pass membrane protein</topology>
    </subcellularLocation>
</comment>
<dbReference type="SMART" id="SM01160">
    <property type="entry name" value="DUF1751"/>
    <property type="match status" value="1"/>
</dbReference>
<sequence>MCLAVRIRQENKRASRPSTVGAMPRRGFSLFPDSPSARRIFSAESLRARWRSGEPVVTSAIILVCVAVWLLETLFRFVWPAGLAGMLGFGMMQPASMTREPWTLVTAMFLHQPASLWHIGFNMLTLWSVGPVLERLMGHWAFLILYMVSGIGGDAGMMIWALLNRSGEGWFTSSYGASGALFGLFAAILVVYRKVGQDLTSMIVWMAINFLMPVIVPNIAWQAHVGGFVIGGLFTILMTDGVRALRRRPVLERALIYGAVLLVLLLVVCYACNTANPMRTGSWIPFLD</sequence>
<feature type="transmembrane region" description="Helical" evidence="7">
    <location>
        <begin position="56"/>
        <end position="79"/>
    </location>
</feature>
<evidence type="ECO:0000313" key="10">
    <source>
        <dbReference type="Proteomes" id="UP000008394"/>
    </source>
</evidence>
<keyword evidence="6 7" id="KW-0472">Membrane</keyword>
<dbReference type="InterPro" id="IPR022764">
    <property type="entry name" value="Peptidase_S54_rhomboid_dom"/>
</dbReference>